<dbReference type="Pfam" id="PF12728">
    <property type="entry name" value="HTH_17"/>
    <property type="match status" value="1"/>
</dbReference>
<gene>
    <name evidence="2" type="ORF">GCM10012275_48260</name>
</gene>
<dbReference type="AlphaFoldDB" id="A0A8J3FXY9"/>
<name>A0A8J3FXY9_9PSEU</name>
<dbReference type="NCBIfam" id="TIGR01764">
    <property type="entry name" value="excise"/>
    <property type="match status" value="1"/>
</dbReference>
<feature type="domain" description="Helix-turn-helix" evidence="1">
    <location>
        <begin position="35"/>
        <end position="82"/>
    </location>
</feature>
<dbReference type="EMBL" id="BMMK01000028">
    <property type="protein sequence ID" value="GGM72064.1"/>
    <property type="molecule type" value="Genomic_DNA"/>
</dbReference>
<accession>A0A8J3FXY9</accession>
<protein>
    <recommendedName>
        <fullName evidence="1">Helix-turn-helix domain-containing protein</fullName>
    </recommendedName>
</protein>
<dbReference type="InterPro" id="IPR010093">
    <property type="entry name" value="SinI_DNA-bd"/>
</dbReference>
<sequence>MGDVVAFRRRAASPRTNATERAGSVPDIAEDRLTYTVAEVAYLLSLSRGVTYRMVREGEIPARRIGRRWVIPRAAFREWLNNLPQHEGEI</sequence>
<dbReference type="RefSeq" id="WP_189060706.1">
    <property type="nucleotide sequence ID" value="NZ_BMMK01000028.1"/>
</dbReference>
<dbReference type="GO" id="GO:0003677">
    <property type="term" value="F:DNA binding"/>
    <property type="evidence" value="ECO:0007669"/>
    <property type="project" value="InterPro"/>
</dbReference>
<organism evidence="2 3">
    <name type="scientific">Longimycelium tulufanense</name>
    <dbReference type="NCBI Taxonomy" id="907463"/>
    <lineage>
        <taxon>Bacteria</taxon>
        <taxon>Bacillati</taxon>
        <taxon>Actinomycetota</taxon>
        <taxon>Actinomycetes</taxon>
        <taxon>Pseudonocardiales</taxon>
        <taxon>Pseudonocardiaceae</taxon>
        <taxon>Longimycelium</taxon>
    </lineage>
</organism>
<reference evidence="2" key="1">
    <citation type="journal article" date="2014" name="Int. J. Syst. Evol. Microbiol.">
        <title>Complete genome sequence of Corynebacterium casei LMG S-19264T (=DSM 44701T), isolated from a smear-ripened cheese.</title>
        <authorList>
            <consortium name="US DOE Joint Genome Institute (JGI-PGF)"/>
            <person name="Walter F."/>
            <person name="Albersmeier A."/>
            <person name="Kalinowski J."/>
            <person name="Ruckert C."/>
        </authorList>
    </citation>
    <scope>NUCLEOTIDE SEQUENCE</scope>
    <source>
        <strain evidence="2">CGMCC 4.5737</strain>
    </source>
</reference>
<proteinExistence type="predicted"/>
<keyword evidence="3" id="KW-1185">Reference proteome</keyword>
<evidence type="ECO:0000259" key="1">
    <source>
        <dbReference type="Pfam" id="PF12728"/>
    </source>
</evidence>
<evidence type="ECO:0000313" key="2">
    <source>
        <dbReference type="EMBL" id="GGM72064.1"/>
    </source>
</evidence>
<dbReference type="InterPro" id="IPR041657">
    <property type="entry name" value="HTH_17"/>
</dbReference>
<comment type="caution">
    <text evidence="2">The sequence shown here is derived from an EMBL/GenBank/DDBJ whole genome shotgun (WGS) entry which is preliminary data.</text>
</comment>
<dbReference type="Proteomes" id="UP000637578">
    <property type="component" value="Unassembled WGS sequence"/>
</dbReference>
<evidence type="ECO:0000313" key="3">
    <source>
        <dbReference type="Proteomes" id="UP000637578"/>
    </source>
</evidence>
<reference evidence="2" key="2">
    <citation type="submission" date="2020-09" db="EMBL/GenBank/DDBJ databases">
        <authorList>
            <person name="Sun Q."/>
            <person name="Zhou Y."/>
        </authorList>
    </citation>
    <scope>NUCLEOTIDE SEQUENCE</scope>
    <source>
        <strain evidence="2">CGMCC 4.5737</strain>
    </source>
</reference>